<keyword evidence="1" id="KW-0812">Transmembrane</keyword>
<evidence type="ECO:0000313" key="2">
    <source>
        <dbReference type="EMBL" id="KAF2684966.1"/>
    </source>
</evidence>
<organism evidence="2 3">
    <name type="scientific">Lentithecium fluviatile CBS 122367</name>
    <dbReference type="NCBI Taxonomy" id="1168545"/>
    <lineage>
        <taxon>Eukaryota</taxon>
        <taxon>Fungi</taxon>
        <taxon>Dikarya</taxon>
        <taxon>Ascomycota</taxon>
        <taxon>Pezizomycotina</taxon>
        <taxon>Dothideomycetes</taxon>
        <taxon>Pleosporomycetidae</taxon>
        <taxon>Pleosporales</taxon>
        <taxon>Massarineae</taxon>
        <taxon>Lentitheciaceae</taxon>
        <taxon>Lentithecium</taxon>
    </lineage>
</organism>
<gene>
    <name evidence="2" type="ORF">K458DRAFT_29156</name>
</gene>
<keyword evidence="1" id="KW-1133">Transmembrane helix</keyword>
<dbReference type="AlphaFoldDB" id="A0A6G1J372"/>
<name>A0A6G1J372_9PLEO</name>
<feature type="transmembrane region" description="Helical" evidence="1">
    <location>
        <begin position="57"/>
        <end position="76"/>
    </location>
</feature>
<proteinExistence type="predicted"/>
<keyword evidence="3" id="KW-1185">Reference proteome</keyword>
<dbReference type="Proteomes" id="UP000799291">
    <property type="component" value="Unassembled WGS sequence"/>
</dbReference>
<dbReference type="EMBL" id="MU005580">
    <property type="protein sequence ID" value="KAF2684966.1"/>
    <property type="molecule type" value="Genomic_DNA"/>
</dbReference>
<reference evidence="2" key="1">
    <citation type="journal article" date="2020" name="Stud. Mycol.">
        <title>101 Dothideomycetes genomes: a test case for predicting lifestyles and emergence of pathogens.</title>
        <authorList>
            <person name="Haridas S."/>
            <person name="Albert R."/>
            <person name="Binder M."/>
            <person name="Bloem J."/>
            <person name="Labutti K."/>
            <person name="Salamov A."/>
            <person name="Andreopoulos B."/>
            <person name="Baker S."/>
            <person name="Barry K."/>
            <person name="Bills G."/>
            <person name="Bluhm B."/>
            <person name="Cannon C."/>
            <person name="Castanera R."/>
            <person name="Culley D."/>
            <person name="Daum C."/>
            <person name="Ezra D."/>
            <person name="Gonzalez J."/>
            <person name="Henrissat B."/>
            <person name="Kuo A."/>
            <person name="Liang C."/>
            <person name="Lipzen A."/>
            <person name="Lutzoni F."/>
            <person name="Magnuson J."/>
            <person name="Mondo S."/>
            <person name="Nolan M."/>
            <person name="Ohm R."/>
            <person name="Pangilinan J."/>
            <person name="Park H.-J."/>
            <person name="Ramirez L."/>
            <person name="Alfaro M."/>
            <person name="Sun H."/>
            <person name="Tritt A."/>
            <person name="Yoshinaga Y."/>
            <person name="Zwiers L.-H."/>
            <person name="Turgeon B."/>
            <person name="Goodwin S."/>
            <person name="Spatafora J."/>
            <person name="Crous P."/>
            <person name="Grigoriev I."/>
        </authorList>
    </citation>
    <scope>NUCLEOTIDE SEQUENCE</scope>
    <source>
        <strain evidence="2">CBS 122367</strain>
    </source>
</reference>
<keyword evidence="1" id="KW-0472">Membrane</keyword>
<sequence>MKFVARVVACMGGGFFGICFPSHVWQRSGPVDSDDPRNFAHAVFISIGQQSCWKSPFCSYIISFILFLLSVILSCARGSVISFAVHIHPCIYSDCVFWLESIFQCLCGRKRR</sequence>
<protein>
    <submittedName>
        <fullName evidence="2">Uncharacterized protein</fullName>
    </submittedName>
</protein>
<accession>A0A6G1J372</accession>
<feature type="transmembrane region" description="Helical" evidence="1">
    <location>
        <begin position="7"/>
        <end position="25"/>
    </location>
</feature>
<evidence type="ECO:0000313" key="3">
    <source>
        <dbReference type="Proteomes" id="UP000799291"/>
    </source>
</evidence>
<evidence type="ECO:0000256" key="1">
    <source>
        <dbReference type="SAM" id="Phobius"/>
    </source>
</evidence>